<dbReference type="Gene3D" id="3.40.30.10">
    <property type="entry name" value="Glutaredoxin"/>
    <property type="match status" value="1"/>
</dbReference>
<dbReference type="PRINTS" id="PR01011">
    <property type="entry name" value="GLUTPROXDASE"/>
</dbReference>
<protein>
    <recommendedName>
        <fullName evidence="5">Glutathione peroxidase</fullName>
    </recommendedName>
</protein>
<evidence type="ECO:0000313" key="6">
    <source>
        <dbReference type="EMBL" id="MBG9375209.1"/>
    </source>
</evidence>
<evidence type="ECO:0000256" key="3">
    <source>
        <dbReference type="ARBA" id="ARBA00023002"/>
    </source>
</evidence>
<accession>A0A931GX86</accession>
<evidence type="ECO:0000256" key="4">
    <source>
        <dbReference type="PIRSR" id="PIRSR000303-1"/>
    </source>
</evidence>
<name>A0A931GX86_9BACT</name>
<dbReference type="InterPro" id="IPR036249">
    <property type="entry name" value="Thioredoxin-like_sf"/>
</dbReference>
<dbReference type="PANTHER" id="PTHR11592">
    <property type="entry name" value="GLUTATHIONE PEROXIDASE"/>
    <property type="match status" value="1"/>
</dbReference>
<evidence type="ECO:0000313" key="7">
    <source>
        <dbReference type="Proteomes" id="UP000628448"/>
    </source>
</evidence>
<gene>
    <name evidence="6" type="ORF">I5907_03135</name>
</gene>
<keyword evidence="3 5" id="KW-0560">Oxidoreductase</keyword>
<comment type="similarity">
    <text evidence="1 5">Belongs to the glutathione peroxidase family.</text>
</comment>
<dbReference type="InterPro" id="IPR029759">
    <property type="entry name" value="GPX_AS"/>
</dbReference>
<dbReference type="PROSITE" id="PS00460">
    <property type="entry name" value="GLUTATHIONE_PEROXID_1"/>
    <property type="match status" value="1"/>
</dbReference>
<evidence type="ECO:0000256" key="5">
    <source>
        <dbReference type="RuleBase" id="RU000499"/>
    </source>
</evidence>
<dbReference type="PANTHER" id="PTHR11592:SF78">
    <property type="entry name" value="GLUTATHIONE PEROXIDASE"/>
    <property type="match status" value="1"/>
</dbReference>
<dbReference type="EMBL" id="JADWYR010000001">
    <property type="protein sequence ID" value="MBG9375209.1"/>
    <property type="molecule type" value="Genomic_DNA"/>
</dbReference>
<dbReference type="SUPFAM" id="SSF52833">
    <property type="entry name" value="Thioredoxin-like"/>
    <property type="match status" value="1"/>
</dbReference>
<organism evidence="6 7">
    <name type="scientific">Panacibacter microcysteis</name>
    <dbReference type="NCBI Taxonomy" id="2793269"/>
    <lineage>
        <taxon>Bacteria</taxon>
        <taxon>Pseudomonadati</taxon>
        <taxon>Bacteroidota</taxon>
        <taxon>Chitinophagia</taxon>
        <taxon>Chitinophagales</taxon>
        <taxon>Chitinophagaceae</taxon>
        <taxon>Panacibacter</taxon>
    </lineage>
</organism>
<dbReference type="InterPro" id="IPR000889">
    <property type="entry name" value="Glutathione_peroxidase"/>
</dbReference>
<keyword evidence="7" id="KW-1185">Reference proteome</keyword>
<dbReference type="Pfam" id="PF00255">
    <property type="entry name" value="GSHPx"/>
    <property type="match status" value="1"/>
</dbReference>
<dbReference type="CDD" id="cd00340">
    <property type="entry name" value="GSH_Peroxidase"/>
    <property type="match status" value="1"/>
</dbReference>
<feature type="active site" evidence="4">
    <location>
        <position position="69"/>
    </location>
</feature>
<dbReference type="GO" id="GO:0004601">
    <property type="term" value="F:peroxidase activity"/>
    <property type="evidence" value="ECO:0007669"/>
    <property type="project" value="UniProtKB-KW"/>
</dbReference>
<comment type="caution">
    <text evidence="6">The sequence shown here is derived from an EMBL/GenBank/DDBJ whole genome shotgun (WGS) entry which is preliminary data.</text>
</comment>
<dbReference type="GO" id="GO:0006979">
    <property type="term" value="P:response to oxidative stress"/>
    <property type="evidence" value="ECO:0007669"/>
    <property type="project" value="InterPro"/>
</dbReference>
<reference evidence="6" key="1">
    <citation type="submission" date="2020-11" db="EMBL/GenBank/DDBJ databases">
        <title>Bacterial whole genome sequence for Panacibacter sp. DH6.</title>
        <authorList>
            <person name="Le V."/>
            <person name="Ko S."/>
            <person name="Ahn C.-Y."/>
            <person name="Oh H.-M."/>
        </authorList>
    </citation>
    <scope>NUCLEOTIDE SEQUENCE</scope>
    <source>
        <strain evidence="6">DH6</strain>
    </source>
</reference>
<dbReference type="Proteomes" id="UP000628448">
    <property type="component" value="Unassembled WGS sequence"/>
</dbReference>
<evidence type="ECO:0000256" key="2">
    <source>
        <dbReference type="ARBA" id="ARBA00022559"/>
    </source>
</evidence>
<sequence>MTFRQSLMRVFYPVLMKLGKPKKVNNNTTVMQPAISFYSLSAKNNKGEAMSFEQFRGKKVLLVNTASDCGYTPQYADLEKLYTQYKDKLVILGFPANDFGEQEKGSNEEIASFCQVNYGVTFPLMAKSTVIKKPGQNDVFKWLSDKTKNGWNDQEPTWNFCKYLVNEDGELVNFYSSAVAPVELADVIE</sequence>
<dbReference type="PIRSF" id="PIRSF000303">
    <property type="entry name" value="Glutathion_perox"/>
    <property type="match status" value="1"/>
</dbReference>
<evidence type="ECO:0000256" key="1">
    <source>
        <dbReference type="ARBA" id="ARBA00006926"/>
    </source>
</evidence>
<dbReference type="AlphaFoldDB" id="A0A931GX86"/>
<proteinExistence type="inferred from homology"/>
<keyword evidence="2 5" id="KW-0575">Peroxidase</keyword>
<dbReference type="PROSITE" id="PS51355">
    <property type="entry name" value="GLUTATHIONE_PEROXID_3"/>
    <property type="match status" value="1"/>
</dbReference>